<dbReference type="Proteomes" id="UP000523000">
    <property type="component" value="Unassembled WGS sequence"/>
</dbReference>
<evidence type="ECO:0000313" key="2">
    <source>
        <dbReference type="EMBL" id="MBB2994680.1"/>
    </source>
</evidence>
<dbReference type="AlphaFoldDB" id="A0A839QFK3"/>
<evidence type="ECO:0000259" key="1">
    <source>
        <dbReference type="Pfam" id="PF03466"/>
    </source>
</evidence>
<dbReference type="Gene3D" id="3.40.190.10">
    <property type="entry name" value="Periplasmic binding protein-like II"/>
    <property type="match status" value="2"/>
</dbReference>
<accession>A0A839QFK3</accession>
<dbReference type="EMBL" id="JACHVS010000001">
    <property type="protein sequence ID" value="MBB2994680.1"/>
    <property type="molecule type" value="Genomic_DNA"/>
</dbReference>
<gene>
    <name evidence="2" type="ORF">E9229_000871</name>
</gene>
<evidence type="ECO:0000313" key="3">
    <source>
        <dbReference type="Proteomes" id="UP000523000"/>
    </source>
</evidence>
<dbReference type="InterPro" id="IPR005119">
    <property type="entry name" value="LysR_subst-bd"/>
</dbReference>
<sequence>MIGELAEHHPGVSIEVLEHEPEEALRLLAADEVALALTYDYNLAPHAVGTAVETRPLWSTPWGLGVRSEEAKALGGKDGAADAATIFTAFGKHHWIGNSRNIADETVLRIIASIAGFEPDMRHQSDSLDLVEELILARLGVGLLPMDRPACSVITILPLHHPDLRLRAYARTRSGHSGWPALALVLERLGRKA</sequence>
<proteinExistence type="predicted"/>
<organism evidence="2 3">
    <name type="scientific">Paeniglutamicibacter cryotolerans</name>
    <dbReference type="NCBI Taxonomy" id="670079"/>
    <lineage>
        <taxon>Bacteria</taxon>
        <taxon>Bacillati</taxon>
        <taxon>Actinomycetota</taxon>
        <taxon>Actinomycetes</taxon>
        <taxon>Micrococcales</taxon>
        <taxon>Micrococcaceae</taxon>
        <taxon>Paeniglutamicibacter</taxon>
    </lineage>
</organism>
<keyword evidence="2" id="KW-0238">DNA-binding</keyword>
<keyword evidence="3" id="KW-1185">Reference proteome</keyword>
<comment type="caution">
    <text evidence="2">The sequence shown here is derived from an EMBL/GenBank/DDBJ whole genome shotgun (WGS) entry which is preliminary data.</text>
</comment>
<dbReference type="GO" id="GO:0003677">
    <property type="term" value="F:DNA binding"/>
    <property type="evidence" value="ECO:0007669"/>
    <property type="project" value="UniProtKB-KW"/>
</dbReference>
<feature type="domain" description="LysR substrate-binding" evidence="1">
    <location>
        <begin position="2"/>
        <end position="190"/>
    </location>
</feature>
<reference evidence="2 3" key="1">
    <citation type="submission" date="2020-08" db="EMBL/GenBank/DDBJ databases">
        <title>Sequencing the genomes of 1000 actinobacteria strains.</title>
        <authorList>
            <person name="Klenk H.-P."/>
        </authorList>
    </citation>
    <scope>NUCLEOTIDE SEQUENCE [LARGE SCALE GENOMIC DNA]</scope>
    <source>
        <strain evidence="2 3">DSM 22826</strain>
    </source>
</reference>
<dbReference type="Pfam" id="PF03466">
    <property type="entry name" value="LysR_substrate"/>
    <property type="match status" value="1"/>
</dbReference>
<dbReference type="SUPFAM" id="SSF53850">
    <property type="entry name" value="Periplasmic binding protein-like II"/>
    <property type="match status" value="1"/>
</dbReference>
<protein>
    <submittedName>
        <fullName evidence="2">DNA-binding transcriptional LysR family regulator</fullName>
    </submittedName>
</protein>
<name>A0A839QFK3_9MICC</name>